<dbReference type="Proteomes" id="UP000095286">
    <property type="component" value="Unplaced"/>
</dbReference>
<sequence>MGLFDSDESDSEQKISSNDEAIDLNWSLELKDLATQKTTSKARGKVNKTIRKKPALKKSQEKPSQVLKPPSFVDKEGNKKSVAHKAGAKNPANQEAKHLLVKSLVKEETKDSFVQSSINQKPKHSSMKSLVKERKKSSFEQSPNIQEPQNCFVESSIKESKNNSFVESSPKESTNNSFVQSPGFQDPEHSFVENLAKESKNNSFIQSPDNQEPETSFVKCPVKEDTHYSLVNSPVKEDIHYPFVDSRAKESINYSFGPDIQKPELLFVESPGKEMVSQSAVENPIKQCAKEGTNNMSIDDSRNSLFTGENNIARKMQSNPKCLSFGSSWKFHSVLIEQDFDESLTDETLGEEKWIGNKTFVMDGNDYDLDDLVEEFNEDAKLMKFTSFFKTTYTLKKVAEGTYGEVFKIDDGKGNKTIGKVIVIRDKNSDIRGLESIQFGSPGELLTEATIAKTLSDLSIGIDNFTSSFIELKRCGVVHDIYTRKMTAAWNKYNKLGVDNYNENPKIYASDSTNFFVMELENGGVTVENRQPKTSEQAISILLQLIFAFRVAEEVLEFEHRDLHESNVMLQKVGEDEVISYGINGQKVDVKSYGRKVKIIDFSLSRMKHNKKIYYKDLDEMDDIFTGDTEQARTYKKMKDNLKGEWEKFRPETNLNWIEFHAKRFEPLLRTNNQFKRISDLLCEELHFFGTLERLVENDFFKRFVKQFGQENE</sequence>
<accession>A0AC35TM06</accession>
<evidence type="ECO:0000313" key="2">
    <source>
        <dbReference type="WBParaSite" id="RSKR_0000209100.1"/>
    </source>
</evidence>
<evidence type="ECO:0000313" key="1">
    <source>
        <dbReference type="Proteomes" id="UP000095286"/>
    </source>
</evidence>
<proteinExistence type="predicted"/>
<reference evidence="2" key="1">
    <citation type="submission" date="2016-11" db="UniProtKB">
        <authorList>
            <consortium name="WormBaseParasite"/>
        </authorList>
    </citation>
    <scope>IDENTIFICATION</scope>
    <source>
        <strain evidence="2">KR3021</strain>
    </source>
</reference>
<dbReference type="WBParaSite" id="RSKR_0000209100.1">
    <property type="protein sequence ID" value="RSKR_0000209100.1"/>
    <property type="gene ID" value="RSKR_0000209100"/>
</dbReference>
<protein>
    <submittedName>
        <fullName evidence="2">Non-specific serine/threonine protein kinase</fullName>
    </submittedName>
</protein>
<organism evidence="1 2">
    <name type="scientific">Rhabditophanes sp. KR3021</name>
    <dbReference type="NCBI Taxonomy" id="114890"/>
    <lineage>
        <taxon>Eukaryota</taxon>
        <taxon>Metazoa</taxon>
        <taxon>Ecdysozoa</taxon>
        <taxon>Nematoda</taxon>
        <taxon>Chromadorea</taxon>
        <taxon>Rhabditida</taxon>
        <taxon>Tylenchina</taxon>
        <taxon>Panagrolaimomorpha</taxon>
        <taxon>Strongyloidoidea</taxon>
        <taxon>Alloionematidae</taxon>
        <taxon>Rhabditophanes</taxon>
    </lineage>
</organism>
<name>A0AC35TM06_9BILA</name>